<feature type="binding site" evidence="14">
    <location>
        <position position="66"/>
    </location>
    <ligand>
        <name>[2Fe-2S] cluster</name>
        <dbReference type="ChEBI" id="CHEBI:190135"/>
        <label>1</label>
    </ligand>
</feature>
<dbReference type="Pfam" id="PF02738">
    <property type="entry name" value="MoCoBD_1"/>
    <property type="match status" value="1"/>
</dbReference>
<dbReference type="FunFam" id="3.30.365.10:FF:000003">
    <property type="entry name" value="Aldehyde oxidase 1"/>
    <property type="match status" value="1"/>
</dbReference>
<dbReference type="InterPro" id="IPR016169">
    <property type="entry name" value="FAD-bd_PCMH_sub2"/>
</dbReference>
<dbReference type="Pfam" id="PF00941">
    <property type="entry name" value="FAD_binding_5"/>
    <property type="match status" value="1"/>
</dbReference>
<evidence type="ECO:0000256" key="11">
    <source>
        <dbReference type="ARBA" id="ARBA00034078"/>
    </source>
</evidence>
<feature type="binding site" evidence="14">
    <location>
        <position position="88"/>
    </location>
    <ligand>
        <name>[2Fe-2S] cluster</name>
        <dbReference type="ChEBI" id="CHEBI:190135"/>
        <label>1</label>
    </ligand>
</feature>
<dbReference type="InterPro" id="IPR005107">
    <property type="entry name" value="CO_DH_flav_C"/>
</dbReference>
<dbReference type="SUPFAM" id="SSF54292">
    <property type="entry name" value="2Fe-2S ferredoxin-like"/>
    <property type="match status" value="1"/>
</dbReference>
<dbReference type="SMART" id="SM01092">
    <property type="entry name" value="CO_deh_flav_C"/>
    <property type="match status" value="1"/>
</dbReference>
<comment type="cofactor">
    <cofactor evidence="1 13">
        <name>FAD</name>
        <dbReference type="ChEBI" id="CHEBI:57692"/>
    </cofactor>
</comment>
<dbReference type="STRING" id="5288.A0A5C5G4R0"/>
<evidence type="ECO:0000256" key="8">
    <source>
        <dbReference type="ARBA" id="ARBA00023002"/>
    </source>
</evidence>
<dbReference type="Gene3D" id="3.90.1170.50">
    <property type="entry name" value="Aldehyde oxidase/xanthine dehydrogenase, a/b hammerhead"/>
    <property type="match status" value="1"/>
</dbReference>
<dbReference type="InterPro" id="IPR008274">
    <property type="entry name" value="AldOxase/xan_DH_MoCoBD1"/>
</dbReference>
<dbReference type="GO" id="GO:0005506">
    <property type="term" value="F:iron ion binding"/>
    <property type="evidence" value="ECO:0007669"/>
    <property type="project" value="InterPro"/>
</dbReference>
<evidence type="ECO:0000313" key="19">
    <source>
        <dbReference type="Proteomes" id="UP000311382"/>
    </source>
</evidence>
<feature type="binding site" evidence="13">
    <location>
        <begin position="387"/>
        <end position="394"/>
    </location>
    <ligand>
        <name>FAD</name>
        <dbReference type="ChEBI" id="CHEBI:57692"/>
    </ligand>
</feature>
<dbReference type="Pfam" id="PF01799">
    <property type="entry name" value="Fer2_2"/>
    <property type="match status" value="1"/>
</dbReference>
<dbReference type="Gene3D" id="3.30.43.10">
    <property type="entry name" value="Uridine Diphospho-n-acetylenolpyruvylglucosamine Reductase, domain 2"/>
    <property type="match status" value="1"/>
</dbReference>
<keyword evidence="9 14" id="KW-0408">Iron</keyword>
<evidence type="ECO:0000256" key="5">
    <source>
        <dbReference type="ARBA" id="ARBA00022714"/>
    </source>
</evidence>
<dbReference type="Pfam" id="PF01315">
    <property type="entry name" value="Ald_Xan_dh_C"/>
    <property type="match status" value="1"/>
</dbReference>
<dbReference type="PIRSF" id="PIRSF000127">
    <property type="entry name" value="Xanthine_DH"/>
    <property type="match status" value="1"/>
</dbReference>
<feature type="binding site" evidence="14">
    <location>
        <position position="63"/>
    </location>
    <ligand>
        <name>[2Fe-2S] cluster</name>
        <dbReference type="ChEBI" id="CHEBI:190135"/>
        <label>1</label>
    </ligand>
</feature>
<feature type="binding site" evidence="14">
    <location>
        <position position="943"/>
    </location>
    <ligand>
        <name>Mo-molybdopterin</name>
        <dbReference type="ChEBI" id="CHEBI:71302"/>
    </ligand>
    <ligandPart>
        <name>Mo</name>
        <dbReference type="ChEBI" id="CHEBI:28685"/>
    </ligandPart>
</feature>
<dbReference type="PANTHER" id="PTHR45444">
    <property type="entry name" value="XANTHINE DEHYDROGENASE"/>
    <property type="match status" value="1"/>
</dbReference>
<comment type="similarity">
    <text evidence="2">Belongs to the xanthine dehydrogenase family.</text>
</comment>
<dbReference type="Pfam" id="PF03450">
    <property type="entry name" value="CO_deh_flav_C"/>
    <property type="match status" value="1"/>
</dbReference>
<feature type="binding site" evidence="13">
    <location>
        <position position="567"/>
    </location>
    <ligand>
        <name>FAD</name>
        <dbReference type="ChEBI" id="CHEBI:57692"/>
    </ligand>
</feature>
<reference evidence="18 19" key="1">
    <citation type="submission" date="2019-03" db="EMBL/GenBank/DDBJ databases">
        <title>Rhodosporidium diobovatum UCD-FST 08-225 genome sequencing, assembly, and annotation.</title>
        <authorList>
            <person name="Fakankun I.U."/>
            <person name="Fristensky B."/>
            <person name="Levin D.B."/>
        </authorList>
    </citation>
    <scope>NUCLEOTIDE SEQUENCE [LARGE SCALE GENOMIC DNA]</scope>
    <source>
        <strain evidence="18 19">UCD-FST 08-225</strain>
    </source>
</reference>
<keyword evidence="10 14" id="KW-0411">Iron-sulfur</keyword>
<evidence type="ECO:0000256" key="14">
    <source>
        <dbReference type="PIRSR" id="PIRSR000127-3"/>
    </source>
</evidence>
<feature type="domain" description="FAD-binding PCMH-type" evidence="17">
    <location>
        <begin position="359"/>
        <end position="553"/>
    </location>
</feature>
<dbReference type="PROSITE" id="PS00197">
    <property type="entry name" value="2FE2S_FER_1"/>
    <property type="match status" value="1"/>
</dbReference>
<dbReference type="CDD" id="cd00207">
    <property type="entry name" value="fer2"/>
    <property type="match status" value="1"/>
</dbReference>
<feature type="binding site" evidence="13">
    <location>
        <position position="947"/>
    </location>
    <ligand>
        <name>substrate</name>
    </ligand>
</feature>
<feature type="binding site" evidence="14">
    <location>
        <position position="1057"/>
    </location>
    <ligand>
        <name>Mo-molybdopterin</name>
        <dbReference type="ChEBI" id="CHEBI:71302"/>
    </ligand>
    <ligandPart>
        <name>Mo</name>
        <dbReference type="ChEBI" id="CHEBI:28685"/>
    </ligandPart>
</feature>
<sequence>MPAAPSSTSAFDAVASSTLTFWLNGTKVQLDGSQIDPDTTLLAFLRSQPGLTGTKQGCNEGGCGACTVVLQSLHPRTKQIQHLAINACLAPLVCLEGKHCITVEGIGNSDNPHPLQERMYKLHGSQCGFCTPGIIMSVYALLRNAAYSGKLSVDDVELAGALDGNLCRCTGYAPIFAAVKSFVGDYLAPKSGSNTPPSLSSSSSTASSSPPHTPNGDEEFVVPFNFEAAGLKRDETKKAACCGNPDGCAKEVSTDVSLPAPSILERPDAPPIDPVVGGEGRTVPIKPEEQDTFASAIVKPKKGCGRADCCQLGGGKFEASAPTVSFPRFEFKPYKPSTELILPPSLAKHALKPLAFSSPTHNHRRWFRPVTLEQLIELKRALPGAKLVGGASEVSIEVGIKGAAYPDCIYISDVPELATVSLPDFTSQHPVLEFGANLTLSDLEGILNELIKEHPRERTGALRAVRDQLRYFAGRQIRNAASVGGNIATASPISDANPVWVAAGCSIVVRAPSVDDGAEKTLSLADNFFTGYRKTGIPPDGVIVRVVVPLVQADEAQGEKEVVRAFKQAKRRDDDIAIVTSCFAVTVRQEGERWVVKRAKLAFGGMAAHTISAKQTEKVLVGKPVDSTTLDTALDALAAEFDLPYTVPGGMPTYRRTLCMSFLFKFWVEVAQACDVVLDGVRKTDEDEVTNMIHRAPSSSTRDNSDPYAQNVVGKQVAHSSGLKHCTGEAIYSDDMPAWSNEGHLALVLSSRAHAKLPSVDPSDALDAPGVLTYVDWRDLPSEKANVWGPAAQDELFFAKDEVTSHGAIIGAVVAKTKLQAQRAARLVKVEYEDLPMILTIDEAIAADSYHQTYNRRMARGTPIATALAESEFTLSGTTYSPSQEHFYLETQACIAVPKLESGEMEIISSTQALTETQHYVAQVTGVPRSRIVAKCKRMGGGFGGKESRTTMLAAVCATAAKKLRRPVRCMLERHEDIKISGQRHPFKTEWKVGFTREGKLTALEADFFANAGYSLDISGGVADRAIAHATNSYYIPNVDVRAKLCKTNTVSNTAYRGFGGPQGMLVAETYLEAIATHLKLDIDDVRKLNLFKEGDETHFFQKVLDYHVPRLLEECRTSSAYEERKKAVAQFNKEHRFRKRGIALLPTTFGLAFGVKALNMGSAFVNIYMDGSVLVAHGGTEMGNGLYTSKSNPSRRAECLQVAAEELKVPLEAVFTSETSSKTVPNAVPTAASAGSDLNGYAVLNACRELNSRLAPFREKLGPDAPMSALAGAAWAERVSLSATGHYATPNLGYVWNVQERTADLFAYFTQGAAAAEVELDTLTGDHTVLRADIKMDVGRSLNPAIDYGQIEGAFVQGMGWATMEESLHLRNGALFTTGPGAYKIPGFADIPQQFNVSLLRDAEWPNLGTIHSSKGIGEPPFFLGVSVALALRQALRSAREDAGIPPSDLVEFRFPLTAERLRLAVGDRLVKKGEVKPKEGEEGKGFFVTLS</sequence>
<feature type="region of interest" description="Disordered" evidence="15">
    <location>
        <begin position="193"/>
        <end position="219"/>
    </location>
</feature>
<dbReference type="PROSITE" id="PS51085">
    <property type="entry name" value="2FE2S_FER_2"/>
    <property type="match status" value="1"/>
</dbReference>
<dbReference type="Pfam" id="PF00111">
    <property type="entry name" value="Fer2"/>
    <property type="match status" value="1"/>
</dbReference>
<feature type="compositionally biased region" description="Low complexity" evidence="15">
    <location>
        <begin position="193"/>
        <end position="210"/>
    </location>
</feature>
<proteinExistence type="inferred from homology"/>
<dbReference type="GO" id="GO:0006145">
    <property type="term" value="P:purine nucleobase catabolic process"/>
    <property type="evidence" value="ECO:0007669"/>
    <property type="project" value="UniProtKB-ARBA"/>
</dbReference>
<accession>A0A5C5G4R0</accession>
<feature type="binding site" evidence="14">
    <location>
        <position position="1233"/>
    </location>
    <ligand>
        <name>Mo-molybdopterin</name>
        <dbReference type="ChEBI" id="CHEBI:71302"/>
    </ligand>
    <ligandPart>
        <name>Mo</name>
        <dbReference type="ChEBI" id="CHEBI:28685"/>
    </ligandPart>
</feature>
<evidence type="ECO:0000256" key="4">
    <source>
        <dbReference type="ARBA" id="ARBA00022630"/>
    </source>
</evidence>
<dbReference type="InterPro" id="IPR036318">
    <property type="entry name" value="FAD-bd_PCMH-like_sf"/>
</dbReference>
<organism evidence="18 19">
    <name type="scientific">Rhodotorula diobovata</name>
    <dbReference type="NCBI Taxonomy" id="5288"/>
    <lineage>
        <taxon>Eukaryota</taxon>
        <taxon>Fungi</taxon>
        <taxon>Dikarya</taxon>
        <taxon>Basidiomycota</taxon>
        <taxon>Pucciniomycotina</taxon>
        <taxon>Microbotryomycetes</taxon>
        <taxon>Sporidiobolales</taxon>
        <taxon>Sporidiobolaceae</taxon>
        <taxon>Rhodotorula</taxon>
    </lineage>
</organism>
<evidence type="ECO:0000256" key="1">
    <source>
        <dbReference type="ARBA" id="ARBA00001974"/>
    </source>
</evidence>
<dbReference type="InterPro" id="IPR036884">
    <property type="entry name" value="2Fe-2S-bd_dom_sf"/>
</dbReference>
<evidence type="ECO:0000259" key="16">
    <source>
        <dbReference type="PROSITE" id="PS51085"/>
    </source>
</evidence>
<dbReference type="SUPFAM" id="SSF55447">
    <property type="entry name" value="CO dehydrogenase flavoprotein C-terminal domain-like"/>
    <property type="match status" value="1"/>
</dbReference>
<dbReference type="InterPro" id="IPR036010">
    <property type="entry name" value="2Fe-2S_ferredoxin-like_sf"/>
</dbReference>
<keyword evidence="5 14" id="KW-0001">2Fe-2S</keyword>
<evidence type="ECO:0000313" key="18">
    <source>
        <dbReference type="EMBL" id="TNY23324.1"/>
    </source>
</evidence>
<dbReference type="InterPro" id="IPR006058">
    <property type="entry name" value="2Fe2S_fd_BS"/>
</dbReference>
<keyword evidence="3 14" id="KW-0500">Molybdenum</keyword>
<dbReference type="Gene3D" id="3.30.390.50">
    <property type="entry name" value="CO dehydrogenase flavoprotein, C-terminal domain"/>
    <property type="match status" value="1"/>
</dbReference>
<feature type="binding site" evidence="13">
    <location>
        <position position="1059"/>
    </location>
    <ligand>
        <name>substrate</name>
    </ligand>
</feature>
<feature type="domain" description="2Fe-2S ferredoxin-type" evidence="16">
    <location>
        <begin position="17"/>
        <end position="106"/>
    </location>
</feature>
<dbReference type="InterPro" id="IPR046867">
    <property type="entry name" value="AldOxase/xan_DH_MoCoBD2"/>
</dbReference>
<dbReference type="FunFam" id="3.90.1170.50:FF:000001">
    <property type="entry name" value="Aldehyde oxidase 1"/>
    <property type="match status" value="1"/>
</dbReference>
<dbReference type="EMBL" id="SOZI01000012">
    <property type="protein sequence ID" value="TNY23324.1"/>
    <property type="molecule type" value="Genomic_DNA"/>
</dbReference>
<feature type="binding site" evidence="14">
    <location>
        <position position="167"/>
    </location>
    <ligand>
        <name>[2Fe-2S] cluster</name>
        <dbReference type="ChEBI" id="CHEBI:190135"/>
        <label>2</label>
    </ligand>
</feature>
<keyword evidence="7 13" id="KW-0274">FAD</keyword>
<evidence type="ECO:0000256" key="6">
    <source>
        <dbReference type="ARBA" id="ARBA00022723"/>
    </source>
</evidence>
<evidence type="ECO:0000256" key="2">
    <source>
        <dbReference type="ARBA" id="ARBA00006849"/>
    </source>
</evidence>
<dbReference type="GO" id="GO:0004854">
    <property type="term" value="F:xanthine dehydrogenase activity"/>
    <property type="evidence" value="ECO:0007669"/>
    <property type="project" value="UniProtKB-ARBA"/>
</dbReference>
<feature type="binding site" evidence="14">
    <location>
        <position position="58"/>
    </location>
    <ligand>
        <name>[2Fe-2S] cluster</name>
        <dbReference type="ChEBI" id="CHEBI:190135"/>
        <label>1</label>
    </ligand>
</feature>
<feature type="binding site" evidence="13">
    <location>
        <begin position="482"/>
        <end position="486"/>
    </location>
    <ligand>
        <name>FAD</name>
        <dbReference type="ChEBI" id="CHEBI:57692"/>
    </ligand>
</feature>
<dbReference type="InterPro" id="IPR012675">
    <property type="entry name" value="Beta-grasp_dom_sf"/>
</dbReference>
<dbReference type="InterPro" id="IPR002346">
    <property type="entry name" value="Mopterin_DH_FAD-bd"/>
</dbReference>
<feature type="binding site" evidence="14">
    <location>
        <position position="130"/>
    </location>
    <ligand>
        <name>[2Fe-2S] cluster</name>
        <dbReference type="ChEBI" id="CHEBI:190135"/>
        <label>2</label>
    </ligand>
</feature>
<feature type="binding site" evidence="14">
    <location>
        <position position="912"/>
    </location>
    <ligand>
        <name>Mo-molybdopterin</name>
        <dbReference type="ChEBI" id="CHEBI:71302"/>
    </ligand>
    <ligandPart>
        <name>Mo</name>
        <dbReference type="ChEBI" id="CHEBI:28685"/>
    </ligandPart>
</feature>
<gene>
    <name evidence="18" type="ORF">DMC30DRAFT_420904</name>
</gene>
<keyword evidence="6 14" id="KW-0479">Metal-binding</keyword>
<keyword evidence="19" id="KW-1185">Reference proteome</keyword>
<feature type="binding site" evidence="14">
    <location>
        <position position="169"/>
    </location>
    <ligand>
        <name>[2Fe-2S] cluster</name>
        <dbReference type="ChEBI" id="CHEBI:190135"/>
        <label>2</label>
    </ligand>
</feature>
<dbReference type="InterPro" id="IPR037165">
    <property type="entry name" value="AldOxase/xan_DH_Mopterin-bd_sf"/>
</dbReference>
<dbReference type="SUPFAM" id="SSF56176">
    <property type="entry name" value="FAD-binding/transporter-associated domain-like"/>
    <property type="match status" value="1"/>
</dbReference>
<comment type="caution">
    <text evidence="18">The sequence shown here is derived from an EMBL/GenBank/DDBJ whole genome shotgun (WGS) entry which is preliminary data.</text>
</comment>
<evidence type="ECO:0000256" key="15">
    <source>
        <dbReference type="SAM" id="MobiDB-lite"/>
    </source>
</evidence>
<dbReference type="Gene3D" id="1.10.150.120">
    <property type="entry name" value="[2Fe-2S]-binding domain"/>
    <property type="match status" value="1"/>
</dbReference>
<evidence type="ECO:0000256" key="3">
    <source>
        <dbReference type="ARBA" id="ARBA00022505"/>
    </source>
</evidence>
<protein>
    <submittedName>
        <fullName evidence="18">Xanthine dehydrogenase</fullName>
    </submittedName>
</protein>
<dbReference type="SUPFAM" id="SSF54665">
    <property type="entry name" value="CO dehydrogenase molybdoprotein N-domain-like"/>
    <property type="match status" value="1"/>
</dbReference>
<dbReference type="PROSITE" id="PS51387">
    <property type="entry name" value="FAD_PCMH"/>
    <property type="match status" value="1"/>
</dbReference>
<dbReference type="SUPFAM" id="SSF47741">
    <property type="entry name" value="CO dehydrogenase ISP C-domain like"/>
    <property type="match status" value="1"/>
</dbReference>
<keyword evidence="4" id="KW-0285">Flavoprotein</keyword>
<comment type="cofactor">
    <cofactor evidence="11">
        <name>[2Fe-2S] cluster</name>
        <dbReference type="ChEBI" id="CHEBI:190135"/>
    </cofactor>
</comment>
<feature type="binding site" evidence="14">
    <location>
        <position position="127"/>
    </location>
    <ligand>
        <name>[2Fe-2S] cluster</name>
        <dbReference type="ChEBI" id="CHEBI:190135"/>
        <label>2</label>
    </ligand>
</feature>
<dbReference type="SMART" id="SM01008">
    <property type="entry name" value="Ald_Xan_dh_C"/>
    <property type="match status" value="1"/>
</dbReference>
<dbReference type="Gene3D" id="3.30.465.10">
    <property type="match status" value="1"/>
</dbReference>
<dbReference type="InterPro" id="IPR000674">
    <property type="entry name" value="Ald_Oxase/Xan_DH_a/b"/>
</dbReference>
<comment type="cofactor">
    <cofactor evidence="14">
        <name>Mo-molybdopterin</name>
        <dbReference type="ChEBI" id="CHEBI:71302"/>
    </cofactor>
    <text evidence="14">Binds 1 Mo-molybdopterin (Mo-MPT) cofactor per subunit.</text>
</comment>
<feature type="binding site" evidence="13">
    <location>
        <position position="1025"/>
    </location>
    <ligand>
        <name>substrate</name>
    </ligand>
</feature>
<dbReference type="InterPro" id="IPR002888">
    <property type="entry name" value="2Fe-2S-bd"/>
</dbReference>
<dbReference type="SUPFAM" id="SSF56003">
    <property type="entry name" value="Molybdenum cofactor-binding domain"/>
    <property type="match status" value="1"/>
</dbReference>
<dbReference type="InterPro" id="IPR036856">
    <property type="entry name" value="Ald_Oxase/Xan_DH_a/b_sf"/>
</dbReference>
<evidence type="ECO:0000256" key="12">
    <source>
        <dbReference type="PIRSR" id="PIRSR000127-1"/>
    </source>
</evidence>
<dbReference type="Gene3D" id="3.30.365.10">
    <property type="entry name" value="Aldehyde oxidase/xanthine dehydrogenase, molybdopterin binding domain"/>
    <property type="match status" value="4"/>
</dbReference>
<dbReference type="Pfam" id="PF20256">
    <property type="entry name" value="MoCoBD_2"/>
    <property type="match status" value="1"/>
</dbReference>
<evidence type="ECO:0000256" key="9">
    <source>
        <dbReference type="ARBA" id="ARBA00023004"/>
    </source>
</evidence>
<dbReference type="InterPro" id="IPR016208">
    <property type="entry name" value="Ald_Oxase/xanthine_DH-like"/>
</dbReference>
<dbReference type="FunFam" id="3.10.20.30:FF:000015">
    <property type="entry name" value="Aldehyde oxidase 1"/>
    <property type="match status" value="1"/>
</dbReference>
<dbReference type="InterPro" id="IPR016166">
    <property type="entry name" value="FAD-bd_PCMH"/>
</dbReference>
<dbReference type="InterPro" id="IPR036683">
    <property type="entry name" value="CO_DH_flav_C_dom_sf"/>
</dbReference>
<dbReference type="FunFam" id="3.30.465.10:FF:000004">
    <property type="entry name" value="Xanthine dehydrogenase/oxidase"/>
    <property type="match status" value="1"/>
</dbReference>
<evidence type="ECO:0000256" key="13">
    <source>
        <dbReference type="PIRSR" id="PIRSR000127-2"/>
    </source>
</evidence>
<feature type="active site" description="Proton acceptor" evidence="12">
    <location>
        <position position="1420"/>
    </location>
</feature>
<dbReference type="GO" id="GO:0051537">
    <property type="term" value="F:2 iron, 2 sulfur cluster binding"/>
    <property type="evidence" value="ECO:0007669"/>
    <property type="project" value="UniProtKB-KW"/>
</dbReference>
<dbReference type="FunFam" id="3.30.365.10:FF:000002">
    <property type="entry name" value="Xanthine dehydrogenase oxidase"/>
    <property type="match status" value="1"/>
</dbReference>
<dbReference type="InterPro" id="IPR001041">
    <property type="entry name" value="2Fe-2S_ferredoxin-type"/>
</dbReference>
<feature type="binding site" evidence="13">
    <location>
        <position position="472"/>
    </location>
    <ligand>
        <name>FAD</name>
        <dbReference type="ChEBI" id="CHEBI:57692"/>
    </ligand>
</feature>
<evidence type="ECO:0000256" key="10">
    <source>
        <dbReference type="ARBA" id="ARBA00023014"/>
    </source>
</evidence>
<dbReference type="GO" id="GO:0071949">
    <property type="term" value="F:FAD binding"/>
    <property type="evidence" value="ECO:0007669"/>
    <property type="project" value="InterPro"/>
</dbReference>
<evidence type="ECO:0000259" key="17">
    <source>
        <dbReference type="PROSITE" id="PS51387"/>
    </source>
</evidence>
<name>A0A5C5G4R0_9BASI</name>
<evidence type="ECO:0000256" key="7">
    <source>
        <dbReference type="ARBA" id="ARBA00022827"/>
    </source>
</evidence>
<dbReference type="Gene3D" id="3.10.20.30">
    <property type="match status" value="1"/>
</dbReference>
<comment type="cofactor">
    <cofactor evidence="14">
        <name>[2Fe-2S] cluster</name>
        <dbReference type="ChEBI" id="CHEBI:190135"/>
    </cofactor>
    <text evidence="14">Binds 2 [2Fe-2S] clusters.</text>
</comment>
<dbReference type="PANTHER" id="PTHR45444:SF3">
    <property type="entry name" value="XANTHINE DEHYDROGENASE"/>
    <property type="match status" value="1"/>
</dbReference>
<feature type="binding site" evidence="13">
    <location>
        <position position="495"/>
    </location>
    <ligand>
        <name>FAD</name>
        <dbReference type="ChEBI" id="CHEBI:57692"/>
    </ligand>
</feature>
<keyword evidence="8" id="KW-0560">Oxidoreductase</keyword>
<dbReference type="OrthoDB" id="8300278at2759"/>
<dbReference type="Proteomes" id="UP000311382">
    <property type="component" value="Unassembled WGS sequence"/>
</dbReference>
<dbReference type="InterPro" id="IPR016167">
    <property type="entry name" value="FAD-bd_PCMH_sub1"/>
</dbReference>